<dbReference type="SUPFAM" id="SSF46894">
    <property type="entry name" value="C-terminal effector domain of the bipartite response regulators"/>
    <property type="match status" value="1"/>
</dbReference>
<comment type="caution">
    <text evidence="8">The sequence shown here is derived from an EMBL/GenBank/DDBJ whole genome shotgun (WGS) entry which is preliminary data.</text>
</comment>
<evidence type="ECO:0000256" key="1">
    <source>
        <dbReference type="ARBA" id="ARBA00005820"/>
    </source>
</evidence>
<dbReference type="Pfam" id="PF03704">
    <property type="entry name" value="BTAD"/>
    <property type="match status" value="1"/>
</dbReference>
<dbReference type="EMBL" id="BAAAKJ010000187">
    <property type="protein sequence ID" value="GAA1397273.1"/>
    <property type="molecule type" value="Genomic_DNA"/>
</dbReference>
<dbReference type="InterPro" id="IPR016032">
    <property type="entry name" value="Sig_transdc_resp-reg_C-effctor"/>
</dbReference>
<dbReference type="SMART" id="SM00862">
    <property type="entry name" value="Trans_reg_C"/>
    <property type="match status" value="1"/>
</dbReference>
<dbReference type="InterPro" id="IPR001867">
    <property type="entry name" value="OmpR/PhoB-type_DNA-bd"/>
</dbReference>
<gene>
    <name evidence="8" type="ORF">GCM10009639_34450</name>
</gene>
<evidence type="ECO:0000256" key="2">
    <source>
        <dbReference type="ARBA" id="ARBA00023012"/>
    </source>
</evidence>
<evidence type="ECO:0000256" key="6">
    <source>
        <dbReference type="PROSITE-ProRule" id="PRU01091"/>
    </source>
</evidence>
<keyword evidence="5" id="KW-0804">Transcription</keyword>
<evidence type="ECO:0000313" key="9">
    <source>
        <dbReference type="Proteomes" id="UP001499863"/>
    </source>
</evidence>
<dbReference type="CDD" id="cd15831">
    <property type="entry name" value="BTAD"/>
    <property type="match status" value="1"/>
</dbReference>
<evidence type="ECO:0000313" key="8">
    <source>
        <dbReference type="EMBL" id="GAA1397273.1"/>
    </source>
</evidence>
<dbReference type="PANTHER" id="PTHR35807">
    <property type="entry name" value="TRANSCRIPTIONAL REGULATOR REDD-RELATED"/>
    <property type="match status" value="1"/>
</dbReference>
<comment type="similarity">
    <text evidence="1">Belongs to the AfsR/DnrI/RedD regulatory family.</text>
</comment>
<keyword evidence="9" id="KW-1185">Reference proteome</keyword>
<dbReference type="Proteomes" id="UP001499863">
    <property type="component" value="Unassembled WGS sequence"/>
</dbReference>
<feature type="DNA-binding region" description="OmpR/PhoB-type" evidence="6">
    <location>
        <begin position="1"/>
        <end position="103"/>
    </location>
</feature>
<evidence type="ECO:0000256" key="3">
    <source>
        <dbReference type="ARBA" id="ARBA00023015"/>
    </source>
</evidence>
<evidence type="ECO:0000256" key="4">
    <source>
        <dbReference type="ARBA" id="ARBA00023125"/>
    </source>
</evidence>
<keyword evidence="4 6" id="KW-0238">DNA-binding</keyword>
<dbReference type="SUPFAM" id="SSF48452">
    <property type="entry name" value="TPR-like"/>
    <property type="match status" value="1"/>
</dbReference>
<dbReference type="Gene3D" id="1.10.10.10">
    <property type="entry name" value="Winged helix-like DNA-binding domain superfamily/Winged helix DNA-binding domain"/>
    <property type="match status" value="1"/>
</dbReference>
<keyword evidence="2" id="KW-0902">Two-component regulatory system</keyword>
<sequence>MAGQGWRFGVLGPLAVHRDGRALPLGGARQRTVLATLLLAHGRSVPLAGLVESVWNGREPASAVNTVQSYVSRLRAVLADASGGSDPAAPRLLGTSVGYRLDIGRAEEASGGRTEGADEEVVDVRRFERLTADGRARLADGDANGAHARLVEALALWRGPALADLREVPRLQAEAVRLDDLRLAAVEAAAEAELVCGRPAAAVDRLWRVAAGHPLREGPQALLMRALFRTGRQAEALALYGRTRRRLVDELGVEPGADLVAVHRAILRQERPPERAAVVAPEVRALPRPFVPHRFEVPDRLEGPGFLLRPITIRDLAQDHALVTASRDRLWEQFGQAWNWPPPDLTEEQDLIQLAWHQQEFIRRTSFALAVASPGDDRLLGCVYLDPPGDPRHEADLFLWTGDDPGSALDRALSTALDHWLATRWPWRHVARPGRTDPWPSAPA</sequence>
<dbReference type="InterPro" id="IPR005158">
    <property type="entry name" value="BTAD"/>
</dbReference>
<reference evidence="8 9" key="1">
    <citation type="journal article" date="2019" name="Int. J. Syst. Evol. Microbiol.">
        <title>The Global Catalogue of Microorganisms (GCM) 10K type strain sequencing project: providing services to taxonomists for standard genome sequencing and annotation.</title>
        <authorList>
            <consortium name="The Broad Institute Genomics Platform"/>
            <consortium name="The Broad Institute Genome Sequencing Center for Infectious Disease"/>
            <person name="Wu L."/>
            <person name="Ma J."/>
        </authorList>
    </citation>
    <scope>NUCLEOTIDE SEQUENCE [LARGE SCALE GENOMIC DNA]</scope>
    <source>
        <strain evidence="8 9">JCM 12393</strain>
    </source>
</reference>
<keyword evidence="3" id="KW-0805">Transcription regulation</keyword>
<protein>
    <recommendedName>
        <fullName evidence="7">OmpR/PhoB-type domain-containing protein</fullName>
    </recommendedName>
</protein>
<dbReference type="SUPFAM" id="SSF55729">
    <property type="entry name" value="Acyl-CoA N-acyltransferases (Nat)"/>
    <property type="match status" value="1"/>
</dbReference>
<dbReference type="InterPro" id="IPR011990">
    <property type="entry name" value="TPR-like_helical_dom_sf"/>
</dbReference>
<dbReference type="Pfam" id="PF00486">
    <property type="entry name" value="Trans_reg_C"/>
    <property type="match status" value="1"/>
</dbReference>
<dbReference type="InterPro" id="IPR051677">
    <property type="entry name" value="AfsR-DnrI-RedD_regulator"/>
</dbReference>
<evidence type="ECO:0000259" key="7">
    <source>
        <dbReference type="PROSITE" id="PS51755"/>
    </source>
</evidence>
<dbReference type="PANTHER" id="PTHR35807:SF1">
    <property type="entry name" value="TRANSCRIPTIONAL REGULATOR REDD"/>
    <property type="match status" value="1"/>
</dbReference>
<dbReference type="PROSITE" id="PS51755">
    <property type="entry name" value="OMPR_PHOB"/>
    <property type="match status" value="1"/>
</dbReference>
<dbReference type="Gene3D" id="3.40.630.30">
    <property type="match status" value="1"/>
</dbReference>
<evidence type="ECO:0000256" key="5">
    <source>
        <dbReference type="ARBA" id="ARBA00023163"/>
    </source>
</evidence>
<proteinExistence type="inferred from homology"/>
<dbReference type="InterPro" id="IPR036388">
    <property type="entry name" value="WH-like_DNA-bd_sf"/>
</dbReference>
<organism evidence="8 9">
    <name type="scientific">Kitasatospora putterlickiae</name>
    <dbReference type="NCBI Taxonomy" id="221725"/>
    <lineage>
        <taxon>Bacteria</taxon>
        <taxon>Bacillati</taxon>
        <taxon>Actinomycetota</taxon>
        <taxon>Actinomycetes</taxon>
        <taxon>Kitasatosporales</taxon>
        <taxon>Streptomycetaceae</taxon>
        <taxon>Kitasatospora</taxon>
    </lineage>
</organism>
<dbReference type="InterPro" id="IPR016181">
    <property type="entry name" value="Acyl_CoA_acyltransferase"/>
</dbReference>
<dbReference type="SMART" id="SM01043">
    <property type="entry name" value="BTAD"/>
    <property type="match status" value="1"/>
</dbReference>
<dbReference type="RefSeq" id="WP_344335978.1">
    <property type="nucleotide sequence ID" value="NZ_BAAAKJ010000187.1"/>
</dbReference>
<name>A0ABN1Y3X5_9ACTN</name>
<accession>A0ABN1Y3X5</accession>
<dbReference type="Gene3D" id="1.25.40.10">
    <property type="entry name" value="Tetratricopeptide repeat domain"/>
    <property type="match status" value="1"/>
</dbReference>
<feature type="domain" description="OmpR/PhoB-type" evidence="7">
    <location>
        <begin position="1"/>
        <end position="103"/>
    </location>
</feature>